<comment type="subunit">
    <text evidence="9">Homohexamer. Forms an RuvA(8)-RuvB(12)-Holliday junction (HJ) complex. HJ DNA is sandwiched between 2 RuvA tetramers; dsDNA enters through RuvA and exits via RuvB. An RuvB hexamer assembles on each DNA strand where it exits the tetramer. Each RuvB hexamer is contacted by two RuvA subunits (via domain III) on 2 adjacent RuvB subunits; this complex drives branch migration. In the full resolvosome a probable DNA-RuvA(4)-RuvB(12)-RuvC(2) complex forms which resolves the HJ.</text>
</comment>
<keyword evidence="4 9" id="KW-0378">Hydrolase</keyword>
<dbReference type="HAMAP" id="MF_00016">
    <property type="entry name" value="DNA_HJ_migration_RuvB"/>
    <property type="match status" value="1"/>
</dbReference>
<keyword evidence="3 9" id="KW-0227">DNA damage</keyword>
<keyword evidence="5 9" id="KW-0067">ATP-binding</keyword>
<evidence type="ECO:0000256" key="9">
    <source>
        <dbReference type="HAMAP-Rule" id="MF_00016"/>
    </source>
</evidence>
<dbReference type="Pfam" id="PF05491">
    <property type="entry name" value="WHD_RuvB"/>
    <property type="match status" value="1"/>
</dbReference>
<dbReference type="InterPro" id="IPR003593">
    <property type="entry name" value="AAA+_ATPase"/>
</dbReference>
<keyword evidence="1 9" id="KW-0963">Cytoplasm</keyword>
<feature type="binding site" evidence="9">
    <location>
        <position position="279"/>
    </location>
    <ligand>
        <name>DNA</name>
        <dbReference type="ChEBI" id="CHEBI:16991"/>
    </ligand>
</feature>
<comment type="caution">
    <text evidence="9">Lacks conserved residue(s) required for the propagation of feature annotation.</text>
</comment>
<dbReference type="Pfam" id="PF05496">
    <property type="entry name" value="RuvB_N"/>
    <property type="match status" value="1"/>
</dbReference>
<dbReference type="Proteomes" id="UP000502179">
    <property type="component" value="Chromosome"/>
</dbReference>
<dbReference type="Gene3D" id="3.40.50.300">
    <property type="entry name" value="P-loop containing nucleotide triphosphate hydrolases"/>
    <property type="match status" value="1"/>
</dbReference>
<dbReference type="PANTHER" id="PTHR42848">
    <property type="match status" value="1"/>
</dbReference>
<feature type="binding site" evidence="9">
    <location>
        <position position="159"/>
    </location>
    <ligand>
        <name>ATP</name>
        <dbReference type="ChEBI" id="CHEBI:30616"/>
    </ligand>
</feature>
<dbReference type="GO" id="GO:0048476">
    <property type="term" value="C:Holliday junction resolvase complex"/>
    <property type="evidence" value="ECO:0007669"/>
    <property type="project" value="UniProtKB-UniRule"/>
</dbReference>
<dbReference type="Gene3D" id="1.10.10.10">
    <property type="entry name" value="Winged helix-like DNA-binding domain superfamily/Winged helix DNA-binding domain"/>
    <property type="match status" value="1"/>
</dbReference>
<keyword evidence="2 9" id="KW-0547">Nucleotide-binding</keyword>
<evidence type="ECO:0000256" key="7">
    <source>
        <dbReference type="ARBA" id="ARBA00023172"/>
    </source>
</evidence>
<feature type="binding site" evidence="9">
    <location>
        <position position="8"/>
    </location>
    <ligand>
        <name>ATP</name>
        <dbReference type="ChEBI" id="CHEBI:30616"/>
    </ligand>
</feature>
<comment type="domain">
    <text evidence="9">Has 3 domains, the large (RuvB-L) and small ATPase (RuvB-S) domains and the C-terminal head (RuvB-H) domain. The head domain binds DNA, while the ATPase domains jointly bind ATP, ADP or are empty depending on the state of the subunit in the translocation cycle. During a single DNA translocation step the structure of each domain remains the same, but their relative positions change.</text>
</comment>
<feature type="region of interest" description="Head domain (RuvB-H)" evidence="9">
    <location>
        <begin position="243"/>
        <end position="325"/>
    </location>
</feature>
<accession>A0A6G7PTA1</accession>
<keyword evidence="8 9" id="KW-0234">DNA repair</keyword>
<dbReference type="InterPro" id="IPR041445">
    <property type="entry name" value="AAA_lid_4"/>
</dbReference>
<keyword evidence="11" id="KW-1185">Reference proteome</keyword>
<evidence type="ECO:0000313" key="11">
    <source>
        <dbReference type="Proteomes" id="UP000502179"/>
    </source>
</evidence>
<dbReference type="GO" id="GO:0006281">
    <property type="term" value="P:DNA repair"/>
    <property type="evidence" value="ECO:0007669"/>
    <property type="project" value="UniProtKB-UniRule"/>
</dbReference>
<dbReference type="Gene3D" id="1.10.8.60">
    <property type="match status" value="1"/>
</dbReference>
<keyword evidence="7 9" id="KW-0233">DNA recombination</keyword>
<feature type="region of interest" description="Small ATPAse domain (RuvB-S)" evidence="9">
    <location>
        <begin position="170"/>
        <end position="240"/>
    </location>
</feature>
<dbReference type="InterPro" id="IPR008824">
    <property type="entry name" value="RuvB-like_N"/>
</dbReference>
<comment type="catalytic activity">
    <reaction evidence="9">
        <text>ATP + H2O = ADP + phosphate + H(+)</text>
        <dbReference type="Rhea" id="RHEA:13065"/>
        <dbReference type="ChEBI" id="CHEBI:15377"/>
        <dbReference type="ChEBI" id="CHEBI:15378"/>
        <dbReference type="ChEBI" id="CHEBI:30616"/>
        <dbReference type="ChEBI" id="CHEBI:43474"/>
        <dbReference type="ChEBI" id="CHEBI:456216"/>
    </reaction>
</comment>
<feature type="binding site" evidence="9">
    <location>
        <position position="55"/>
    </location>
    <ligand>
        <name>ATP</name>
        <dbReference type="ChEBI" id="CHEBI:30616"/>
    </ligand>
</feature>
<dbReference type="Pfam" id="PF17864">
    <property type="entry name" value="AAA_lid_4"/>
    <property type="match status" value="1"/>
</dbReference>
<sequence>MSEMDLDLRPKRLAEYIGQEEVKRNLSVFIEAARVRGEPLDHVLLYGHPGLGKTTLAYVVSRELNVNIKVTSGPVIERAGDLAAILTNLSPGDVLFIDEIHRLSPAVEEILYPAMEDFRLDIMVGQGPGAKSVRISLPRFTLIGATTRAGLISAPLRDRFGVVLKIDFYSVEELAAIVERSARIMGIDLDRSGALEIARRSRGTPRVANRLLRRVCDFALVEGHSLINAQVASRALGLMEVDERGLDRTDRRILMTIIEKFGGGPVGIETLATALCEDRRTLEDLHEPFLIQRGYLKRTKRGRVVTPLAYEHLGVFGRKDELFDS</sequence>
<dbReference type="InterPro" id="IPR004605">
    <property type="entry name" value="DNA_helicase_Holl-junc_RuvB"/>
</dbReference>
<dbReference type="InterPro" id="IPR008823">
    <property type="entry name" value="RuvB_wg_C"/>
</dbReference>
<feature type="binding site" evidence="9">
    <location>
        <position position="53"/>
    </location>
    <ligand>
        <name>ATP</name>
        <dbReference type="ChEBI" id="CHEBI:30616"/>
    </ligand>
</feature>
<dbReference type="InterPro" id="IPR036390">
    <property type="entry name" value="WH_DNA-bd_sf"/>
</dbReference>
<dbReference type="PANTHER" id="PTHR42848:SF1">
    <property type="entry name" value="HOLLIDAY JUNCTION BRANCH MIGRATION COMPLEX SUBUNIT RUVB"/>
    <property type="match status" value="1"/>
</dbReference>
<dbReference type="NCBIfam" id="NF000868">
    <property type="entry name" value="PRK00080.1"/>
    <property type="match status" value="1"/>
</dbReference>
<dbReference type="SUPFAM" id="SSF46785">
    <property type="entry name" value="Winged helix' DNA-binding domain"/>
    <property type="match status" value="1"/>
</dbReference>
<comment type="function">
    <text evidence="9">The RuvA-RuvB-RuvC complex processes Holliday junction (HJ) DNA during genetic recombination and DNA repair, while the RuvA-RuvB complex plays an important role in the rescue of blocked DNA replication forks via replication fork reversal (RFR). RuvA specifically binds to HJ cruciform DNA, conferring on it an open structure. The RuvB hexamer acts as an ATP-dependent pump, pulling dsDNA into and through the RuvAB complex. RuvB forms 2 homohexamers on either side of HJ DNA bound by 1 or 2 RuvA tetramers; 4 subunits per hexamer contact DNA at a time. Coordinated motions by a converter formed by DNA-disengaged RuvB subunits stimulates ATP hydrolysis and nucleotide exchange. Immobilization of the converter enables RuvB to convert the ATP-contained energy into a lever motion, pulling 2 nucleotides of DNA out of the RuvA tetramer per ATP hydrolyzed, thus driving DNA branch migration. The RuvB motors rotate together with the DNA substrate, which together with the progressing nucleotide cycle form the mechanistic basis for DNA recombination by continuous HJ branch migration. Branch migration allows RuvC to scan DNA until it finds its consensus sequence, where it cleaves and resolves cruciform DNA.</text>
</comment>
<evidence type="ECO:0000256" key="6">
    <source>
        <dbReference type="ARBA" id="ARBA00023125"/>
    </source>
</evidence>
<comment type="similarity">
    <text evidence="9">Belongs to the RuvB family.</text>
</comment>
<evidence type="ECO:0000256" key="8">
    <source>
        <dbReference type="ARBA" id="ARBA00023204"/>
    </source>
</evidence>
<keyword evidence="6 9" id="KW-0238">DNA-binding</keyword>
<evidence type="ECO:0000256" key="4">
    <source>
        <dbReference type="ARBA" id="ARBA00022801"/>
    </source>
</evidence>
<comment type="subcellular location">
    <subcellularLocation>
        <location evidence="9">Cytoplasm</location>
    </subcellularLocation>
</comment>
<reference evidence="10 11" key="1">
    <citation type="submission" date="2020-02" db="EMBL/GenBank/DDBJ databases">
        <title>Genome analysis of Thermosulfuriphilus ammonigenes ST65T, an anaerobic thermophilic chemolithoautotrophic bacterium isolated from a deep-sea hydrothermal vent.</title>
        <authorList>
            <person name="Slobodkina G."/>
            <person name="Allioux M."/>
            <person name="Merkel A."/>
            <person name="Alain K."/>
            <person name="Jebbar M."/>
            <person name="Slobodkin A."/>
        </authorList>
    </citation>
    <scope>NUCLEOTIDE SEQUENCE [LARGE SCALE GENOMIC DNA]</scope>
    <source>
        <strain evidence="10 11">ST65</strain>
    </source>
</reference>
<feature type="binding site" evidence="9">
    <location>
        <begin position="116"/>
        <end position="118"/>
    </location>
    <ligand>
        <name>ATP</name>
        <dbReference type="ChEBI" id="CHEBI:30616"/>
    </ligand>
</feature>
<dbReference type="AlphaFoldDB" id="A0A6G7PTA1"/>
<dbReference type="RefSeq" id="WP_166031040.1">
    <property type="nucleotide sequence ID" value="NZ_CP048877.1"/>
</dbReference>
<dbReference type="InterPro" id="IPR027417">
    <property type="entry name" value="P-loop_NTPase"/>
</dbReference>
<dbReference type="GO" id="GO:0016787">
    <property type="term" value="F:hydrolase activity"/>
    <property type="evidence" value="ECO:0007669"/>
    <property type="project" value="UniProtKB-KW"/>
</dbReference>
<feature type="binding site" evidence="9">
    <location>
        <position position="50"/>
    </location>
    <ligand>
        <name>ATP</name>
        <dbReference type="ChEBI" id="CHEBI:30616"/>
    </ligand>
</feature>
<feature type="binding site" evidence="9">
    <location>
        <position position="54"/>
    </location>
    <ligand>
        <name>ATP</name>
        <dbReference type="ChEBI" id="CHEBI:30616"/>
    </ligand>
</feature>
<dbReference type="GO" id="GO:0009378">
    <property type="term" value="F:four-way junction helicase activity"/>
    <property type="evidence" value="ECO:0007669"/>
    <property type="project" value="InterPro"/>
</dbReference>
<keyword evidence="10" id="KW-0347">Helicase</keyword>
<dbReference type="GO" id="GO:0005524">
    <property type="term" value="F:ATP binding"/>
    <property type="evidence" value="ECO:0007669"/>
    <property type="project" value="UniProtKB-UniRule"/>
</dbReference>
<feature type="binding site" evidence="9">
    <location>
        <position position="169"/>
    </location>
    <ligand>
        <name>ATP</name>
        <dbReference type="ChEBI" id="CHEBI:30616"/>
    </ligand>
</feature>
<dbReference type="InterPro" id="IPR036388">
    <property type="entry name" value="WH-like_DNA-bd_sf"/>
</dbReference>
<feature type="binding site" evidence="9">
    <location>
        <position position="298"/>
    </location>
    <ligand>
        <name>DNA</name>
        <dbReference type="ChEBI" id="CHEBI:16991"/>
    </ligand>
</feature>
<feature type="binding site" evidence="9">
    <location>
        <position position="303"/>
    </location>
    <ligand>
        <name>DNA</name>
        <dbReference type="ChEBI" id="CHEBI:16991"/>
    </ligand>
</feature>
<dbReference type="GO" id="GO:0006310">
    <property type="term" value="P:DNA recombination"/>
    <property type="evidence" value="ECO:0007669"/>
    <property type="project" value="UniProtKB-UniRule"/>
</dbReference>
<feature type="binding site" evidence="9">
    <location>
        <position position="54"/>
    </location>
    <ligand>
        <name>Mg(2+)</name>
        <dbReference type="ChEBI" id="CHEBI:18420"/>
    </ligand>
</feature>
<dbReference type="KEGG" id="tav:G4V39_00395"/>
<dbReference type="GO" id="GO:0000400">
    <property type="term" value="F:four-way junction DNA binding"/>
    <property type="evidence" value="ECO:0007669"/>
    <property type="project" value="UniProtKB-UniRule"/>
</dbReference>
<evidence type="ECO:0000256" key="5">
    <source>
        <dbReference type="ARBA" id="ARBA00022840"/>
    </source>
</evidence>
<evidence type="ECO:0000313" key="10">
    <source>
        <dbReference type="EMBL" id="QIJ70817.1"/>
    </source>
</evidence>
<name>A0A6G7PTA1_9BACT</name>
<dbReference type="GO" id="GO:0005737">
    <property type="term" value="C:cytoplasm"/>
    <property type="evidence" value="ECO:0007669"/>
    <property type="project" value="UniProtKB-SubCell"/>
</dbReference>
<evidence type="ECO:0000256" key="2">
    <source>
        <dbReference type="ARBA" id="ARBA00022741"/>
    </source>
</evidence>
<feature type="binding site" evidence="9">
    <location>
        <position position="9"/>
    </location>
    <ligand>
        <name>ATP</name>
        <dbReference type="ChEBI" id="CHEBI:30616"/>
    </ligand>
</feature>
<gene>
    <name evidence="9 10" type="primary">ruvB</name>
    <name evidence="10" type="ORF">G4V39_00395</name>
</gene>
<protein>
    <recommendedName>
        <fullName evidence="9">Holliday junction branch migration complex subunit RuvB</fullName>
        <ecNumber evidence="9">3.6.4.-</ecNumber>
    </recommendedName>
</protein>
<feature type="binding site" evidence="9">
    <location>
        <position position="206"/>
    </location>
    <ligand>
        <name>ATP</name>
        <dbReference type="ChEBI" id="CHEBI:30616"/>
    </ligand>
</feature>
<dbReference type="NCBIfam" id="TIGR00635">
    <property type="entry name" value="ruvB"/>
    <property type="match status" value="1"/>
</dbReference>
<dbReference type="SUPFAM" id="SSF52540">
    <property type="entry name" value="P-loop containing nucleoside triphosphate hydrolases"/>
    <property type="match status" value="1"/>
</dbReference>
<proteinExistence type="inferred from homology"/>
<dbReference type="EMBL" id="CP048877">
    <property type="protein sequence ID" value="QIJ70817.1"/>
    <property type="molecule type" value="Genomic_DNA"/>
</dbReference>
<dbReference type="CDD" id="cd00009">
    <property type="entry name" value="AAA"/>
    <property type="match status" value="1"/>
</dbReference>
<organism evidence="10 11">
    <name type="scientific">Thermosulfuriphilus ammonigenes</name>
    <dbReference type="NCBI Taxonomy" id="1936021"/>
    <lineage>
        <taxon>Bacteria</taxon>
        <taxon>Pseudomonadati</taxon>
        <taxon>Thermodesulfobacteriota</taxon>
        <taxon>Thermodesulfobacteria</taxon>
        <taxon>Thermodesulfobacteriales</taxon>
        <taxon>Thermodesulfobacteriaceae</taxon>
        <taxon>Thermosulfuriphilus</taxon>
    </lineage>
</organism>
<evidence type="ECO:0000256" key="1">
    <source>
        <dbReference type="ARBA" id="ARBA00022490"/>
    </source>
</evidence>
<dbReference type="EC" id="3.6.4.-" evidence="9"/>
<evidence type="ECO:0000256" key="3">
    <source>
        <dbReference type="ARBA" id="ARBA00022763"/>
    </source>
</evidence>
<dbReference type="SMART" id="SM00382">
    <property type="entry name" value="AAA"/>
    <property type="match status" value="1"/>
</dbReference>